<gene>
    <name evidence="1" type="ORF">MILUP08_41149</name>
</gene>
<evidence type="ECO:0008006" key="3">
    <source>
        <dbReference type="Google" id="ProtNLM"/>
    </source>
</evidence>
<reference evidence="2" key="1">
    <citation type="journal article" date="2012" name="J. Bacteriol.">
        <title>Genome Sequence of Micromonospora lupini Lupac 08, Isolated from Root Nodules of Lupinus angustifolius.</title>
        <authorList>
            <person name="Alonso-Vega P."/>
            <person name="Normand P."/>
            <person name="Bacigalupe R."/>
            <person name="Pujic P."/>
            <person name="Lajus A."/>
            <person name="Vallenet D."/>
            <person name="Carro L."/>
            <person name="Coll P."/>
            <person name="Trujillo M.E."/>
        </authorList>
    </citation>
    <scope>NUCLEOTIDE SEQUENCE [LARGE SCALE GENOMIC DNA]</scope>
    <source>
        <strain evidence="2">Lupac 08</strain>
    </source>
</reference>
<protein>
    <recommendedName>
        <fullName evidence="3">NACHT domain-containing protein</fullName>
    </recommendedName>
</protein>
<dbReference type="Gene3D" id="3.40.50.300">
    <property type="entry name" value="P-loop containing nucleotide triphosphate hydrolases"/>
    <property type="match status" value="1"/>
</dbReference>
<dbReference type="eggNOG" id="COG5635">
    <property type="taxonomic scope" value="Bacteria"/>
</dbReference>
<evidence type="ECO:0000313" key="2">
    <source>
        <dbReference type="Proteomes" id="UP000003448"/>
    </source>
</evidence>
<dbReference type="RefSeq" id="WP_007455944.1">
    <property type="nucleotide sequence ID" value="NZ_HF570108.1"/>
</dbReference>
<dbReference type="AlphaFoldDB" id="I0KXD8"/>
<dbReference type="InterPro" id="IPR027417">
    <property type="entry name" value="P-loop_NTPase"/>
</dbReference>
<comment type="caution">
    <text evidence="1">The sequence shown here is derived from an EMBL/GenBank/DDBJ whole genome shotgun (WGS) entry which is preliminary data.</text>
</comment>
<dbReference type="EMBL" id="CAIE01000013">
    <property type="protein sequence ID" value="CCH16235.1"/>
    <property type="molecule type" value="Genomic_DNA"/>
</dbReference>
<organism evidence="1 2">
    <name type="scientific">Micromonospora lupini str. Lupac 08</name>
    <dbReference type="NCBI Taxonomy" id="1150864"/>
    <lineage>
        <taxon>Bacteria</taxon>
        <taxon>Bacillati</taxon>
        <taxon>Actinomycetota</taxon>
        <taxon>Actinomycetes</taxon>
        <taxon>Micromonosporales</taxon>
        <taxon>Micromonosporaceae</taxon>
        <taxon>Micromonospora</taxon>
    </lineage>
</organism>
<proteinExistence type="predicted"/>
<evidence type="ECO:0000313" key="1">
    <source>
        <dbReference type="EMBL" id="CCH16235.1"/>
    </source>
</evidence>
<dbReference type="OrthoDB" id="3891133at2"/>
<sequence>MTRASDQYDELLASYLDDDDRITLYEYLAALDFSLRFTMLCTAAAMYDRDPQQVNIGRAPGFGGYLAYLRTARSMLGSTSGTQHAHVIGLVQQTLDVVRAYRSGSPEFATLEKLRNHANHGGPMPAGPARDELAKQVQEALSGITAAVHDFLDGASVDLAAGATDQSFRRPTLRWSNRSLALWPFICADDLDRWCLYAQYTSQQPVYIRPGRSDVRVPGRDEDLVAAMNDARTAKREDAEFAVFVEGLRTDLAGFRDPDYELHHYEAGGVVTFFWMQRREAGAEERVDSFRIGPGEERQWLAEGNKWLRYASFLRHITNWPIVARRVRQYLQGLELQMLNEEQTLLGWSRPTTLQIEPTVQMTDLGGSQRVGNAMPFTDLMRDIDRRLEIRGPQTQVYFVAGEAGIGKTRALLKTTLNRARTVEEEPDDLHTSDQAPLFLYVRSTGLDDLQKAIGSAVVDVPNVNDDAVRTLCRNGLMAVFIDGFDELRGGVGYGDALSSLRTWIADLGGRGVIVVSARSSYYLSQYRSDLQNNAQNMDLSVAHRVALVQRWTDDQLHDFLGQCGVDPQALDEIPPEDRDLLRLPFFAKVYVEAYRPLPAPDAHPGKGISDELPDLVLDQYISREAMKLTVGADQPPLISVDELRNLFQVVAELMAVEHERLVTVAELELAATVAIDNEDLDQRRGLRRRLTALCGMAVTTAGNERRFAFSHELFYDYFLADAMLASMTDGKIRQVVGALGLSEWRTATVKRIVRRAPDATLEALRAANGQAGMLSERRGVAFRANVGALWSALVEQSGRLGNETIQDATFESLDLVGTNCQFVRFQGCRFQKLSMPPASAWEISLKDCEVDTLEVRTRSADLSGMRDAVASTFSQIVTAGVLSDTPREVSAALRLLGVDLPSQPEKGEPSLLAEAALYYLGKIVDRGDTLVVERDHTVADGHAPWTRRYGLWPEFVKLLERSGAATLAQIQAGGQRKFRVRFQALPIALLQRDTELEPVARFWGMAEA</sequence>
<name>I0KXD8_9ACTN</name>
<keyword evidence="2" id="KW-1185">Reference proteome</keyword>
<dbReference type="STRING" id="1150864.MILUP08_41149"/>
<accession>I0KXD8</accession>
<dbReference type="Proteomes" id="UP000003448">
    <property type="component" value="Unassembled WGS sequence"/>
</dbReference>